<name>A0A9W3TIG0_BACTU</name>
<proteinExistence type="predicted"/>
<organism evidence="1 2">
    <name type="scientific">Bacillus thuringiensis</name>
    <dbReference type="NCBI Taxonomy" id="1428"/>
    <lineage>
        <taxon>Bacteria</taxon>
        <taxon>Bacillati</taxon>
        <taxon>Bacillota</taxon>
        <taxon>Bacilli</taxon>
        <taxon>Bacillales</taxon>
        <taxon>Bacillaceae</taxon>
        <taxon>Bacillus</taxon>
        <taxon>Bacillus cereus group</taxon>
    </lineage>
</organism>
<dbReference type="Proteomes" id="UP000191057">
    <property type="component" value="Chromosome"/>
</dbReference>
<accession>A0A9W3TIG0</accession>
<reference evidence="1 2" key="1">
    <citation type="submission" date="2017-03" db="EMBL/GenBank/DDBJ databases">
        <title>Complete genome sequence of Bacillus thuringiensis L-7601, a novel melanin producing strain.</title>
        <authorList>
            <person name="Cai J."/>
            <person name="Cao Z."/>
            <person name="Tan T."/>
        </authorList>
    </citation>
    <scope>NUCLEOTIDE SEQUENCE [LARGE SCALE GENOMIC DNA]</scope>
    <source>
        <strain evidence="1 2">L-7601</strain>
    </source>
</reference>
<gene>
    <name evidence="1" type="ORF">B4918_07630</name>
</gene>
<evidence type="ECO:0000313" key="1">
    <source>
        <dbReference type="EMBL" id="AQY42096.1"/>
    </source>
</evidence>
<dbReference type="AlphaFoldDB" id="A0A9W3TIG0"/>
<sequence length="74" mass="8313">MDELKLDQTEESDNVRSLVVNCGEYNFTDFNRAVNTLSEEYGFEGEAWEMVVASGDLEILSDFLNADGLNAEIE</sequence>
<protein>
    <submittedName>
        <fullName evidence="1">Uncharacterized protein</fullName>
    </submittedName>
</protein>
<evidence type="ECO:0000313" key="2">
    <source>
        <dbReference type="Proteomes" id="UP000191057"/>
    </source>
</evidence>
<dbReference type="EMBL" id="CP020002">
    <property type="protein sequence ID" value="AQY42096.1"/>
    <property type="molecule type" value="Genomic_DNA"/>
</dbReference>